<accession>A0A1S2VJC0</accession>
<dbReference type="OrthoDB" id="966038at2"/>
<proteinExistence type="predicted"/>
<evidence type="ECO:0000256" key="1">
    <source>
        <dbReference type="SAM" id="Phobius"/>
    </source>
</evidence>
<evidence type="ECO:0000313" key="3">
    <source>
        <dbReference type="Proteomes" id="UP000181790"/>
    </source>
</evidence>
<evidence type="ECO:0000313" key="2">
    <source>
        <dbReference type="EMBL" id="OIN58854.1"/>
    </source>
</evidence>
<comment type="caution">
    <text evidence="2">The sequence shown here is derived from an EMBL/GenBank/DDBJ whole genome shotgun (WGS) entry which is preliminary data.</text>
</comment>
<dbReference type="Proteomes" id="UP000181790">
    <property type="component" value="Unassembled WGS sequence"/>
</dbReference>
<keyword evidence="1" id="KW-0472">Membrane</keyword>
<feature type="transmembrane region" description="Helical" evidence="1">
    <location>
        <begin position="6"/>
        <end position="25"/>
    </location>
</feature>
<dbReference type="EMBL" id="MORL01000005">
    <property type="protein sequence ID" value="OIN58854.1"/>
    <property type="molecule type" value="Genomic_DNA"/>
</dbReference>
<reference evidence="2 3" key="1">
    <citation type="submission" date="2016-10" db="EMBL/GenBank/DDBJ databases">
        <title>Arsenicibacter rosenii gen. nov., sp. nov., an efficient arsenic-methylating bacterium isolated from an arsenic-contaminated paddy soil.</title>
        <authorList>
            <person name="Huang K."/>
        </authorList>
    </citation>
    <scope>NUCLEOTIDE SEQUENCE [LARGE SCALE GENOMIC DNA]</scope>
    <source>
        <strain evidence="2 3">SM-1</strain>
    </source>
</reference>
<keyword evidence="1" id="KW-1133">Transmembrane helix</keyword>
<keyword evidence="3" id="KW-1185">Reference proteome</keyword>
<organism evidence="2 3">
    <name type="scientific">Arsenicibacter rosenii</name>
    <dbReference type="NCBI Taxonomy" id="1750698"/>
    <lineage>
        <taxon>Bacteria</taxon>
        <taxon>Pseudomonadati</taxon>
        <taxon>Bacteroidota</taxon>
        <taxon>Cytophagia</taxon>
        <taxon>Cytophagales</taxon>
        <taxon>Spirosomataceae</taxon>
        <taxon>Arsenicibacter</taxon>
    </lineage>
</organism>
<keyword evidence="1" id="KW-0812">Transmembrane</keyword>
<gene>
    <name evidence="2" type="ORF">BLX24_11520</name>
</gene>
<dbReference type="RefSeq" id="WP_071503305.1">
    <property type="nucleotide sequence ID" value="NZ_MORL01000005.1"/>
</dbReference>
<dbReference type="AlphaFoldDB" id="A0A1S2VJC0"/>
<name>A0A1S2VJC0_9BACT</name>
<sequence>MDQILVKLLLYGLLGLLGQGIRVIVGLKKLQEKSVANTAGTVNDAKAEFDQHFDSKKIWLSLFVGFVAGCLASLSQDNELPTKEVQLAIITAGYAGTDFIEGLLKKALPNQ</sequence>
<protein>
    <submittedName>
        <fullName evidence="2">Uncharacterized protein</fullName>
    </submittedName>
</protein>